<dbReference type="PROSITE" id="PS50088">
    <property type="entry name" value="ANK_REPEAT"/>
    <property type="match status" value="2"/>
</dbReference>
<keyword evidence="4" id="KW-0175">Coiled coil</keyword>
<dbReference type="InterPro" id="IPR036770">
    <property type="entry name" value="Ankyrin_rpt-contain_sf"/>
</dbReference>
<dbReference type="Gene3D" id="3.40.50.300">
    <property type="entry name" value="P-loop containing nucleotide triphosphate hydrolases"/>
    <property type="match status" value="1"/>
</dbReference>
<keyword evidence="7" id="KW-1185">Reference proteome</keyword>
<dbReference type="InterPro" id="IPR027417">
    <property type="entry name" value="P-loop_NTPase"/>
</dbReference>
<dbReference type="PANTHER" id="PTHR24198:SF165">
    <property type="entry name" value="ANKYRIN REPEAT-CONTAINING PROTEIN-RELATED"/>
    <property type="match status" value="1"/>
</dbReference>
<name>A0A8C5BRJ6_GADMO</name>
<dbReference type="GeneTree" id="ENSGT00390000010763"/>
<feature type="coiled-coil region" evidence="4">
    <location>
        <begin position="9"/>
        <end position="73"/>
    </location>
</feature>
<dbReference type="Pfam" id="PF13637">
    <property type="entry name" value="Ank_4"/>
    <property type="match status" value="1"/>
</dbReference>
<accession>A0A8C5BRJ6</accession>
<feature type="region of interest" description="Disordered" evidence="5">
    <location>
        <begin position="222"/>
        <end position="244"/>
    </location>
</feature>
<dbReference type="OMA" id="SEHDRCQ"/>
<evidence type="ECO:0000256" key="4">
    <source>
        <dbReference type="SAM" id="Coils"/>
    </source>
</evidence>
<feature type="repeat" description="ANK" evidence="3">
    <location>
        <begin position="122"/>
        <end position="154"/>
    </location>
</feature>
<dbReference type="Ensembl" id="ENSGMOT00000032503.1">
    <property type="protein sequence ID" value="ENSGMOP00000051683.1"/>
    <property type="gene ID" value="ENSGMOG00000028274.1"/>
</dbReference>
<dbReference type="Proteomes" id="UP000694546">
    <property type="component" value="Chromosome 15"/>
</dbReference>
<keyword evidence="2 3" id="KW-0040">ANK repeat</keyword>
<dbReference type="PROSITE" id="PS50297">
    <property type="entry name" value="ANK_REP_REGION"/>
    <property type="match status" value="2"/>
</dbReference>
<dbReference type="GO" id="GO:0005737">
    <property type="term" value="C:cytoplasm"/>
    <property type="evidence" value="ECO:0007669"/>
    <property type="project" value="TreeGrafter"/>
</dbReference>
<evidence type="ECO:0000313" key="7">
    <source>
        <dbReference type="Proteomes" id="UP000694546"/>
    </source>
</evidence>
<sequence length="440" mass="49292">QCAMRQLLARRMLAQKRREEQDHEELMDRLEKEAFVALVRREREAAERQRKEEEEERKRKREEQQQLKRLLEASFDGVLKEVLAVLKEVSERDTENGVGFDEAGRRQRRLSQLRAVNTTDAHGNSAVSEAAAGGQTHIITLLAAKGADVNARGAFGRTPLFRAAFGGHLEAVQTLLPLGGDPRLRAGDGCTPEQVAPEESVAGVLRGWDLSLTDSMLTTMEAETQRRAEEEQEHEEATASLSSLQRARTQLSKRISEHDACSGKGMEPRSGGGTGVLCRVRDLDDVLFKDVGGKIRHDGRWPLVVDPGGQAASFLRYRDTNYLDAVSPGGLQADRLRVSLLGAIRFGKPLVIDMKEAELFDSVLSQLEQVMPGLGKELFSKELLRKERYLSLVRSSDGPSYARTEFRSDRIENFALIIITKQRHPQEHLLKTFYPIEVES</sequence>
<protein>
    <recommendedName>
        <fullName evidence="8">IQ motif and ankyrin repeat containing 1</fullName>
    </recommendedName>
</protein>
<evidence type="ECO:0000256" key="2">
    <source>
        <dbReference type="ARBA" id="ARBA00023043"/>
    </source>
</evidence>
<dbReference type="SUPFAM" id="SSF48403">
    <property type="entry name" value="Ankyrin repeat"/>
    <property type="match status" value="1"/>
</dbReference>
<dbReference type="InterPro" id="IPR002110">
    <property type="entry name" value="Ankyrin_rpt"/>
</dbReference>
<evidence type="ECO:0000256" key="1">
    <source>
        <dbReference type="ARBA" id="ARBA00022737"/>
    </source>
</evidence>
<proteinExistence type="predicted"/>
<dbReference type="PANTHER" id="PTHR24198">
    <property type="entry name" value="ANKYRIN REPEAT AND PROTEIN KINASE DOMAIN-CONTAINING PROTEIN"/>
    <property type="match status" value="1"/>
</dbReference>
<organism evidence="6 7">
    <name type="scientific">Gadus morhua</name>
    <name type="common">Atlantic cod</name>
    <dbReference type="NCBI Taxonomy" id="8049"/>
    <lineage>
        <taxon>Eukaryota</taxon>
        <taxon>Metazoa</taxon>
        <taxon>Chordata</taxon>
        <taxon>Craniata</taxon>
        <taxon>Vertebrata</taxon>
        <taxon>Euteleostomi</taxon>
        <taxon>Actinopterygii</taxon>
        <taxon>Neopterygii</taxon>
        <taxon>Teleostei</taxon>
        <taxon>Neoteleostei</taxon>
        <taxon>Acanthomorphata</taxon>
        <taxon>Zeiogadaria</taxon>
        <taxon>Gadariae</taxon>
        <taxon>Gadiformes</taxon>
        <taxon>Gadoidei</taxon>
        <taxon>Gadidae</taxon>
        <taxon>Gadus</taxon>
    </lineage>
</organism>
<reference evidence="6" key="1">
    <citation type="submission" date="2025-08" db="UniProtKB">
        <authorList>
            <consortium name="Ensembl"/>
        </authorList>
    </citation>
    <scope>IDENTIFICATION</scope>
</reference>
<feature type="repeat" description="ANK" evidence="3">
    <location>
        <begin position="155"/>
        <end position="187"/>
    </location>
</feature>
<reference evidence="6" key="2">
    <citation type="submission" date="2025-09" db="UniProtKB">
        <authorList>
            <consortium name="Ensembl"/>
        </authorList>
    </citation>
    <scope>IDENTIFICATION</scope>
</reference>
<dbReference type="SMART" id="SM00248">
    <property type="entry name" value="ANK"/>
    <property type="match status" value="2"/>
</dbReference>
<dbReference type="AlphaFoldDB" id="A0A8C5BRJ6"/>
<keyword evidence="1" id="KW-0677">Repeat</keyword>
<evidence type="ECO:0000256" key="5">
    <source>
        <dbReference type="SAM" id="MobiDB-lite"/>
    </source>
</evidence>
<evidence type="ECO:0000313" key="6">
    <source>
        <dbReference type="Ensembl" id="ENSGMOP00000051683.1"/>
    </source>
</evidence>
<evidence type="ECO:0000256" key="3">
    <source>
        <dbReference type="PROSITE-ProRule" id="PRU00023"/>
    </source>
</evidence>
<evidence type="ECO:0008006" key="8">
    <source>
        <dbReference type="Google" id="ProtNLM"/>
    </source>
</evidence>
<dbReference type="Gene3D" id="1.25.40.20">
    <property type="entry name" value="Ankyrin repeat-containing domain"/>
    <property type="match status" value="1"/>
</dbReference>